<keyword evidence="4" id="KW-1185">Reference proteome</keyword>
<evidence type="ECO:0000313" key="4">
    <source>
        <dbReference type="Proteomes" id="UP001501444"/>
    </source>
</evidence>
<evidence type="ECO:0000259" key="2">
    <source>
        <dbReference type="Pfam" id="PF13399"/>
    </source>
</evidence>
<reference evidence="3 4" key="1">
    <citation type="journal article" date="2019" name="Int. J. Syst. Evol. Microbiol.">
        <title>The Global Catalogue of Microorganisms (GCM) 10K type strain sequencing project: providing services to taxonomists for standard genome sequencing and annotation.</title>
        <authorList>
            <consortium name="The Broad Institute Genomics Platform"/>
            <consortium name="The Broad Institute Genome Sequencing Center for Infectious Disease"/>
            <person name="Wu L."/>
            <person name="Ma J."/>
        </authorList>
    </citation>
    <scope>NUCLEOTIDE SEQUENCE [LARGE SCALE GENOMIC DNA]</scope>
    <source>
        <strain evidence="3 4">JCM 3272</strain>
    </source>
</reference>
<protein>
    <recommendedName>
        <fullName evidence="2">LytR/CpsA/Psr regulator C-terminal domain-containing protein</fullName>
    </recommendedName>
</protein>
<gene>
    <name evidence="3" type="ORF">GCM10010170_089560</name>
</gene>
<evidence type="ECO:0000256" key="1">
    <source>
        <dbReference type="SAM" id="Phobius"/>
    </source>
</evidence>
<keyword evidence="1" id="KW-0472">Membrane</keyword>
<feature type="domain" description="LytR/CpsA/Psr regulator C-terminal" evidence="2">
    <location>
        <begin position="58"/>
        <end position="151"/>
    </location>
</feature>
<feature type="transmembrane region" description="Helical" evidence="1">
    <location>
        <begin position="6"/>
        <end position="28"/>
    </location>
</feature>
<proteinExistence type="predicted"/>
<accession>A0ABN3HJ67</accession>
<dbReference type="Proteomes" id="UP001501444">
    <property type="component" value="Unassembled WGS sequence"/>
</dbReference>
<evidence type="ECO:0000313" key="3">
    <source>
        <dbReference type="EMBL" id="GAA2381678.1"/>
    </source>
</evidence>
<sequence>MSFARVRALAVVGILIVAAAVFVIVAVVKDRQGGPAADSKKCAEGAVMANARLPRQEDVKVTIFNATNRPGTGSDVANDFLSRRFKEAKVVTAAPNPPVTKPTDVVAVIRFGPQTVGAAWLVRAYFLDQARSEFDKARQDDKVEIILGGKFRQLPTTTEVNQEIAALGNPVLPEGTCAKDDS</sequence>
<dbReference type="Pfam" id="PF13399">
    <property type="entry name" value="LytR_C"/>
    <property type="match status" value="1"/>
</dbReference>
<comment type="caution">
    <text evidence="3">The sequence shown here is derived from an EMBL/GenBank/DDBJ whole genome shotgun (WGS) entry which is preliminary data.</text>
</comment>
<organism evidence="3 4">
    <name type="scientific">Dactylosporangium salmoneum</name>
    <dbReference type="NCBI Taxonomy" id="53361"/>
    <lineage>
        <taxon>Bacteria</taxon>
        <taxon>Bacillati</taxon>
        <taxon>Actinomycetota</taxon>
        <taxon>Actinomycetes</taxon>
        <taxon>Micromonosporales</taxon>
        <taxon>Micromonosporaceae</taxon>
        <taxon>Dactylosporangium</taxon>
    </lineage>
</organism>
<dbReference type="EMBL" id="BAAARV010000088">
    <property type="protein sequence ID" value="GAA2381678.1"/>
    <property type="molecule type" value="Genomic_DNA"/>
</dbReference>
<keyword evidence="1" id="KW-1133">Transmembrane helix</keyword>
<dbReference type="InterPro" id="IPR027381">
    <property type="entry name" value="LytR/CpsA/Psr_C"/>
</dbReference>
<name>A0ABN3HJ67_9ACTN</name>
<keyword evidence="1" id="KW-0812">Transmembrane</keyword>